<gene>
    <name evidence="1" type="ORF">BJ138DRAFT_1163132</name>
</gene>
<reference evidence="1" key="1">
    <citation type="journal article" date="2021" name="New Phytol.">
        <title>Evolutionary innovations through gain and loss of genes in the ectomycorrhizal Boletales.</title>
        <authorList>
            <person name="Wu G."/>
            <person name="Miyauchi S."/>
            <person name="Morin E."/>
            <person name="Kuo A."/>
            <person name="Drula E."/>
            <person name="Varga T."/>
            <person name="Kohler A."/>
            <person name="Feng B."/>
            <person name="Cao Y."/>
            <person name="Lipzen A."/>
            <person name="Daum C."/>
            <person name="Hundley H."/>
            <person name="Pangilinan J."/>
            <person name="Johnson J."/>
            <person name="Barry K."/>
            <person name="LaButti K."/>
            <person name="Ng V."/>
            <person name="Ahrendt S."/>
            <person name="Min B."/>
            <person name="Choi I.G."/>
            <person name="Park H."/>
            <person name="Plett J.M."/>
            <person name="Magnuson J."/>
            <person name="Spatafora J.W."/>
            <person name="Nagy L.G."/>
            <person name="Henrissat B."/>
            <person name="Grigoriev I.V."/>
            <person name="Yang Z.L."/>
            <person name="Xu J."/>
            <person name="Martin F.M."/>
        </authorList>
    </citation>
    <scope>NUCLEOTIDE SEQUENCE</scope>
    <source>
        <strain evidence="1">ATCC 28755</strain>
    </source>
</reference>
<keyword evidence="1" id="KW-0378">Hydrolase</keyword>
<keyword evidence="2" id="KW-1185">Reference proteome</keyword>
<evidence type="ECO:0000313" key="1">
    <source>
        <dbReference type="EMBL" id="KAH7906213.1"/>
    </source>
</evidence>
<dbReference type="EMBL" id="MU268051">
    <property type="protein sequence ID" value="KAH7906213.1"/>
    <property type="molecule type" value="Genomic_DNA"/>
</dbReference>
<proteinExistence type="predicted"/>
<accession>A0ACB7ZZT7</accession>
<name>A0ACB7ZZT7_9AGAM</name>
<evidence type="ECO:0000313" key="2">
    <source>
        <dbReference type="Proteomes" id="UP000790377"/>
    </source>
</evidence>
<dbReference type="Proteomes" id="UP000790377">
    <property type="component" value="Unassembled WGS sequence"/>
</dbReference>
<sequence length="734" mass="82013">MESHTTPPVFSEISIEQIQEKTLATFGTLPCRFQAELCRAQLQKKDIISIAATGSGKTLTFLMPLQFSADSVVIVVTALNVLGDQFVCEAEAAGFSAISVTAENDNDKTFADIRAQKYRALIFNPEVLLKRGGRCETQLWKDKGFISRILNIVFDEGHCIIQWGSAFRDDYNRVDQLRFFLPNVPIYITSATIPPSMITDLKTKFHMENCTVFQRSNDRPNIHFSVRRMEHPQKSFWDLAFLIPSDWKDGDPLPPKFMIFFDNKKEAEAATTFLKERLPLALRDKVQWFHAGMTVFFRAEEISKFKSGETWGLGATDSGGMGLDVSDVILIVQWRVPKDLNTLMQRFGRAVRDFLLQGIAILIAEPDWFYGDMIASQERKRKRAEKKARKASSTNKQSKKQKNTSQVSTTAEANADASNSDSSDDEELSTRVSHLPSGPSTLDANIEKFILDANEASTSQKTSTAKKNTKKRSIDDAMRLFLNADVLTGAKRCRRFHSNAFFGNDKVPTPDHCCERCAPKVPRLCCDLCNPDAISQMVSKPSDSPPSIARAPAKVKVNAFEPSASEQELKAALFQWRDEQATALFGQNDFYSPDMFLHHTLVNRIVSLAHEFKLSNVTDLLNQTQWSFATRHGAAILDLVNRFCPKPAPLSPFVSTPLAQARLAIRVTLQQNQVDNSPLTKKTRAPSTCSRCGMLGHRMNSKLCPHNQIAGSSGAAHSEENVPPTPAHHPHAER</sequence>
<protein>
    <submittedName>
        <fullName evidence="1">P-loop containing nucleoside triphosphate hydrolase protein</fullName>
    </submittedName>
</protein>
<comment type="caution">
    <text evidence="1">The sequence shown here is derived from an EMBL/GenBank/DDBJ whole genome shotgun (WGS) entry which is preliminary data.</text>
</comment>
<organism evidence="1 2">
    <name type="scientific">Hygrophoropsis aurantiaca</name>
    <dbReference type="NCBI Taxonomy" id="72124"/>
    <lineage>
        <taxon>Eukaryota</taxon>
        <taxon>Fungi</taxon>
        <taxon>Dikarya</taxon>
        <taxon>Basidiomycota</taxon>
        <taxon>Agaricomycotina</taxon>
        <taxon>Agaricomycetes</taxon>
        <taxon>Agaricomycetidae</taxon>
        <taxon>Boletales</taxon>
        <taxon>Coniophorineae</taxon>
        <taxon>Hygrophoropsidaceae</taxon>
        <taxon>Hygrophoropsis</taxon>
    </lineage>
</organism>